<reference evidence="1 2" key="1">
    <citation type="submission" date="2018-08" db="EMBL/GenBank/DDBJ databases">
        <title>Comamonas testosteroni strain SWCO2.</title>
        <authorList>
            <person name="Jiang N."/>
            <person name="Zhang X.Z."/>
        </authorList>
    </citation>
    <scope>NUCLEOTIDE SEQUENCE [LARGE SCALE GENOMIC DNA]</scope>
    <source>
        <strain evidence="1 2">SWCO2</strain>
    </source>
</reference>
<organism evidence="1 2">
    <name type="scientific">Comamonas testosteroni</name>
    <name type="common">Pseudomonas testosteroni</name>
    <dbReference type="NCBI Taxonomy" id="285"/>
    <lineage>
        <taxon>Bacteria</taxon>
        <taxon>Pseudomonadati</taxon>
        <taxon>Pseudomonadota</taxon>
        <taxon>Betaproteobacteria</taxon>
        <taxon>Burkholderiales</taxon>
        <taxon>Comamonadaceae</taxon>
        <taxon>Comamonas</taxon>
    </lineage>
</organism>
<name>A0A373FU67_COMTE</name>
<dbReference type="AlphaFoldDB" id="A0A373FU67"/>
<protein>
    <submittedName>
        <fullName evidence="1">Uncharacterized protein</fullName>
    </submittedName>
</protein>
<dbReference type="OrthoDB" id="8913049at2"/>
<sequence length="82" mass="9162">MSKAEISRPVQLQVNTAGAWKTVVRFDAGNDLVATQIQQAAQVLHEADSSTYWRIATAERSPDVLRQMGKNTHGLWINREQA</sequence>
<keyword evidence="2" id="KW-1185">Reference proteome</keyword>
<proteinExistence type="predicted"/>
<accession>A0A373FU67</accession>
<dbReference type="Proteomes" id="UP000261948">
    <property type="component" value="Unassembled WGS sequence"/>
</dbReference>
<evidence type="ECO:0000313" key="1">
    <source>
        <dbReference type="EMBL" id="RGE46985.1"/>
    </source>
</evidence>
<evidence type="ECO:0000313" key="2">
    <source>
        <dbReference type="Proteomes" id="UP000261948"/>
    </source>
</evidence>
<dbReference type="EMBL" id="QURR01000001">
    <property type="protein sequence ID" value="RGE46985.1"/>
    <property type="molecule type" value="Genomic_DNA"/>
</dbReference>
<comment type="caution">
    <text evidence="1">The sequence shown here is derived from an EMBL/GenBank/DDBJ whole genome shotgun (WGS) entry which is preliminary data.</text>
</comment>
<gene>
    <name evidence="1" type="ORF">DZC30_00840</name>
</gene>